<accession>A0A3E1NZA4</accession>
<comment type="caution">
    <text evidence="1">The sequence shown here is derived from an EMBL/GenBank/DDBJ whole genome shotgun (WGS) entry which is preliminary data.</text>
</comment>
<dbReference type="AlphaFoldDB" id="A0A3E1NZA4"/>
<sequence length="125" mass="13684">MAKAGLGQSDYQQVVRFAIGNNSRTGSMRPGTVGIYYASESEMANLQFFNLSKADPATFVVDGWNAYYQDASAASAKLNKTVTHAVIFFQQNGEKGFSPVNVIEMVKPENVPANKVHNTFTNKLQ</sequence>
<protein>
    <submittedName>
        <fullName evidence="1">Uncharacterized protein</fullName>
    </submittedName>
</protein>
<evidence type="ECO:0000313" key="1">
    <source>
        <dbReference type="EMBL" id="RFM33184.1"/>
    </source>
</evidence>
<organism evidence="1 2">
    <name type="scientific">Chitinophaga silvisoli</name>
    <dbReference type="NCBI Taxonomy" id="2291814"/>
    <lineage>
        <taxon>Bacteria</taxon>
        <taxon>Pseudomonadati</taxon>
        <taxon>Bacteroidota</taxon>
        <taxon>Chitinophagia</taxon>
        <taxon>Chitinophagales</taxon>
        <taxon>Chitinophagaceae</taxon>
        <taxon>Chitinophaga</taxon>
    </lineage>
</organism>
<evidence type="ECO:0000313" key="2">
    <source>
        <dbReference type="Proteomes" id="UP000261174"/>
    </source>
</evidence>
<keyword evidence="2" id="KW-1185">Reference proteome</keyword>
<dbReference type="Proteomes" id="UP000261174">
    <property type="component" value="Unassembled WGS sequence"/>
</dbReference>
<name>A0A3E1NZA4_9BACT</name>
<reference evidence="1 2" key="1">
    <citation type="submission" date="2018-08" db="EMBL/GenBank/DDBJ databases">
        <title>Chitinophaga sp. K20C18050901, a novel bacterium isolated from forest soil.</title>
        <authorList>
            <person name="Wang C."/>
        </authorList>
    </citation>
    <scope>NUCLEOTIDE SEQUENCE [LARGE SCALE GENOMIC DNA]</scope>
    <source>
        <strain evidence="1 2">K20C18050901</strain>
    </source>
</reference>
<gene>
    <name evidence="1" type="ORF">DXN04_19325</name>
</gene>
<dbReference type="EMBL" id="QTJV01000007">
    <property type="protein sequence ID" value="RFM33184.1"/>
    <property type="molecule type" value="Genomic_DNA"/>
</dbReference>
<proteinExistence type="predicted"/>